<feature type="transmembrane region" description="Helical" evidence="1">
    <location>
        <begin position="84"/>
        <end position="102"/>
    </location>
</feature>
<dbReference type="Proteomes" id="UP000187455">
    <property type="component" value="Unassembled WGS sequence"/>
</dbReference>
<keyword evidence="3" id="KW-1185">Reference proteome</keyword>
<evidence type="ECO:0000313" key="2">
    <source>
        <dbReference type="EMBL" id="OLY78573.1"/>
    </source>
</evidence>
<gene>
    <name evidence="2" type="ORF">AYI68_g7377</name>
</gene>
<keyword evidence="2" id="KW-0808">Transferase</keyword>
<dbReference type="EMBL" id="LSSL01006049">
    <property type="protein sequence ID" value="OLY78573.1"/>
    <property type="molecule type" value="Genomic_DNA"/>
</dbReference>
<evidence type="ECO:0000313" key="3">
    <source>
        <dbReference type="Proteomes" id="UP000187455"/>
    </source>
</evidence>
<reference evidence="2 3" key="1">
    <citation type="journal article" date="2016" name="Mol. Biol. Evol.">
        <title>Genome-Wide Survey of Gut Fungi (Harpellales) Reveals the First Horizontally Transferred Ubiquitin Gene from a Mosquito Host.</title>
        <authorList>
            <person name="Wang Y."/>
            <person name="White M.M."/>
            <person name="Kvist S."/>
            <person name="Moncalvo J.M."/>
        </authorList>
    </citation>
    <scope>NUCLEOTIDE SEQUENCE [LARGE SCALE GENOMIC DNA]</scope>
    <source>
        <strain evidence="2 3">ALG-7-W6</strain>
    </source>
</reference>
<keyword evidence="1" id="KW-0472">Membrane</keyword>
<keyword evidence="1" id="KW-1133">Transmembrane helix</keyword>
<dbReference type="OrthoDB" id="448573at2759"/>
<feature type="non-terminal residue" evidence="2">
    <location>
        <position position="1"/>
    </location>
</feature>
<feature type="transmembrane region" description="Helical" evidence="1">
    <location>
        <begin position="21"/>
        <end position="42"/>
    </location>
</feature>
<accession>A0A1R0GNU7</accession>
<dbReference type="AlphaFoldDB" id="A0A1R0GNU7"/>
<sequence>LARYNTTVASLPKDSHGKIRYFEGTPIPSNLLIVALLAYGVFTGKFWDFKNVPKSPDGFISPFKLAFVGENVWFGEIHVFNTNFTFHPFVLIYIVSGILMVSKRLRIPKF</sequence>
<evidence type="ECO:0000256" key="1">
    <source>
        <dbReference type="SAM" id="Phobius"/>
    </source>
</evidence>
<dbReference type="STRING" id="133383.A0A1R0GNU7"/>
<proteinExistence type="predicted"/>
<protein>
    <submittedName>
        <fullName evidence="2">CDP-diacylglycerol-serine O-phosphatidyltransferase</fullName>
    </submittedName>
</protein>
<organism evidence="2 3">
    <name type="scientific">Smittium mucronatum</name>
    <dbReference type="NCBI Taxonomy" id="133383"/>
    <lineage>
        <taxon>Eukaryota</taxon>
        <taxon>Fungi</taxon>
        <taxon>Fungi incertae sedis</taxon>
        <taxon>Zoopagomycota</taxon>
        <taxon>Kickxellomycotina</taxon>
        <taxon>Harpellomycetes</taxon>
        <taxon>Harpellales</taxon>
        <taxon>Legeriomycetaceae</taxon>
        <taxon>Smittium</taxon>
    </lineage>
</organism>
<name>A0A1R0GNU7_9FUNG</name>
<dbReference type="GO" id="GO:0016740">
    <property type="term" value="F:transferase activity"/>
    <property type="evidence" value="ECO:0007669"/>
    <property type="project" value="UniProtKB-KW"/>
</dbReference>
<keyword evidence="1" id="KW-0812">Transmembrane</keyword>
<comment type="caution">
    <text evidence="2">The sequence shown here is derived from an EMBL/GenBank/DDBJ whole genome shotgun (WGS) entry which is preliminary data.</text>
</comment>